<evidence type="ECO:0000256" key="3">
    <source>
        <dbReference type="ARBA" id="ARBA00022989"/>
    </source>
</evidence>
<evidence type="ECO:0000313" key="8">
    <source>
        <dbReference type="Proteomes" id="UP000838756"/>
    </source>
</evidence>
<keyword evidence="2 5" id="KW-0812">Transmembrane</keyword>
<keyword evidence="3 5" id="KW-1133">Transmembrane helix</keyword>
<keyword evidence="8" id="KW-1185">Reference proteome</keyword>
<dbReference type="InterPro" id="IPR036640">
    <property type="entry name" value="ABC1_TM_sf"/>
</dbReference>
<evidence type="ECO:0000256" key="5">
    <source>
        <dbReference type="SAM" id="Phobius"/>
    </source>
</evidence>
<feature type="non-terminal residue" evidence="7">
    <location>
        <position position="1"/>
    </location>
</feature>
<dbReference type="PANTHER" id="PTHR43394:SF27">
    <property type="entry name" value="ATP-DEPENDENT TRANSLOCASE ABCB1-LIKE"/>
    <property type="match status" value="1"/>
</dbReference>
<protein>
    <submittedName>
        <fullName evidence="7">Jg4524 protein</fullName>
    </submittedName>
</protein>
<dbReference type="Gene3D" id="1.20.1560.10">
    <property type="entry name" value="ABC transporter type 1, transmembrane domain"/>
    <property type="match status" value="1"/>
</dbReference>
<sequence>MVKLKEGIGEKLGVVANLVGTAIICLCQAFPMGWELTLACVTVVPFSITASVILSKYQTKSSIRELESYSQAGKQAEEVLKSIRTVVAFGGESKEVD</sequence>
<evidence type="ECO:0000256" key="4">
    <source>
        <dbReference type="ARBA" id="ARBA00023136"/>
    </source>
</evidence>
<feature type="transmembrane region" description="Helical" evidence="5">
    <location>
        <begin position="36"/>
        <end position="54"/>
    </location>
</feature>
<dbReference type="GO" id="GO:0090374">
    <property type="term" value="P:oligopeptide export from mitochondrion"/>
    <property type="evidence" value="ECO:0007669"/>
    <property type="project" value="TreeGrafter"/>
</dbReference>
<dbReference type="EMBL" id="CAKXAJ010011557">
    <property type="protein sequence ID" value="CAH2214709.1"/>
    <property type="molecule type" value="Genomic_DNA"/>
</dbReference>
<reference evidence="7" key="1">
    <citation type="submission" date="2022-03" db="EMBL/GenBank/DDBJ databases">
        <authorList>
            <person name="Lindestad O."/>
        </authorList>
    </citation>
    <scope>NUCLEOTIDE SEQUENCE</scope>
</reference>
<evidence type="ECO:0000256" key="2">
    <source>
        <dbReference type="ARBA" id="ARBA00022692"/>
    </source>
</evidence>
<dbReference type="InterPro" id="IPR039421">
    <property type="entry name" value="Type_1_exporter"/>
</dbReference>
<comment type="caution">
    <text evidence="7">The sequence shown here is derived from an EMBL/GenBank/DDBJ whole genome shotgun (WGS) entry which is preliminary data.</text>
</comment>
<evidence type="ECO:0000313" key="7">
    <source>
        <dbReference type="EMBL" id="CAH2214709.1"/>
    </source>
</evidence>
<dbReference type="OrthoDB" id="6500128at2759"/>
<comment type="subcellular location">
    <subcellularLocation>
        <location evidence="1">Membrane</location>
        <topology evidence="1">Multi-pass membrane protein</topology>
    </subcellularLocation>
</comment>
<gene>
    <name evidence="7" type="primary">jg4524</name>
    <name evidence="7" type="ORF">PAEG_LOCUS3572</name>
</gene>
<dbReference type="GO" id="GO:0015421">
    <property type="term" value="F:ABC-type oligopeptide transporter activity"/>
    <property type="evidence" value="ECO:0007669"/>
    <property type="project" value="TreeGrafter"/>
</dbReference>
<organism evidence="7 8">
    <name type="scientific">Pararge aegeria aegeria</name>
    <dbReference type="NCBI Taxonomy" id="348720"/>
    <lineage>
        <taxon>Eukaryota</taxon>
        <taxon>Metazoa</taxon>
        <taxon>Ecdysozoa</taxon>
        <taxon>Arthropoda</taxon>
        <taxon>Hexapoda</taxon>
        <taxon>Insecta</taxon>
        <taxon>Pterygota</taxon>
        <taxon>Neoptera</taxon>
        <taxon>Endopterygota</taxon>
        <taxon>Lepidoptera</taxon>
        <taxon>Glossata</taxon>
        <taxon>Ditrysia</taxon>
        <taxon>Papilionoidea</taxon>
        <taxon>Nymphalidae</taxon>
        <taxon>Satyrinae</taxon>
        <taxon>Satyrini</taxon>
        <taxon>Parargina</taxon>
        <taxon>Pararge</taxon>
    </lineage>
</organism>
<dbReference type="InterPro" id="IPR011527">
    <property type="entry name" value="ABC1_TM_dom"/>
</dbReference>
<accession>A0A8S4QJF8</accession>
<dbReference type="PROSITE" id="PS50929">
    <property type="entry name" value="ABC_TM1F"/>
    <property type="match status" value="1"/>
</dbReference>
<dbReference type="PANTHER" id="PTHR43394">
    <property type="entry name" value="ATP-DEPENDENT PERMEASE MDL1, MITOCHONDRIAL"/>
    <property type="match status" value="1"/>
</dbReference>
<evidence type="ECO:0000259" key="6">
    <source>
        <dbReference type="PROSITE" id="PS50929"/>
    </source>
</evidence>
<keyword evidence="4 5" id="KW-0472">Membrane</keyword>
<dbReference type="Proteomes" id="UP000838756">
    <property type="component" value="Unassembled WGS sequence"/>
</dbReference>
<feature type="domain" description="ABC transmembrane type-1" evidence="6">
    <location>
        <begin position="1"/>
        <end position="97"/>
    </location>
</feature>
<dbReference type="GO" id="GO:0005524">
    <property type="term" value="F:ATP binding"/>
    <property type="evidence" value="ECO:0007669"/>
    <property type="project" value="InterPro"/>
</dbReference>
<feature type="transmembrane region" description="Helical" evidence="5">
    <location>
        <begin position="12"/>
        <end position="30"/>
    </location>
</feature>
<dbReference type="Pfam" id="PF00664">
    <property type="entry name" value="ABC_membrane"/>
    <property type="match status" value="1"/>
</dbReference>
<name>A0A8S4QJF8_9NEOP</name>
<dbReference type="AlphaFoldDB" id="A0A8S4QJF8"/>
<dbReference type="SUPFAM" id="SSF90123">
    <property type="entry name" value="ABC transporter transmembrane region"/>
    <property type="match status" value="1"/>
</dbReference>
<proteinExistence type="predicted"/>
<evidence type="ECO:0000256" key="1">
    <source>
        <dbReference type="ARBA" id="ARBA00004141"/>
    </source>
</evidence>
<dbReference type="GO" id="GO:0005743">
    <property type="term" value="C:mitochondrial inner membrane"/>
    <property type="evidence" value="ECO:0007669"/>
    <property type="project" value="TreeGrafter"/>
</dbReference>